<reference evidence="1" key="1">
    <citation type="submission" date="2024-03" db="EMBL/GenBank/DDBJ databases">
        <title>Complete genome sequence of Sulfurisphaera javensis strain KD-1.</title>
        <authorList>
            <person name="Sakai H."/>
            <person name="Nur N."/>
            <person name="Suwanto A."/>
            <person name="Kurosawa N."/>
        </authorList>
    </citation>
    <scope>NUCLEOTIDE SEQUENCE</scope>
    <source>
        <strain evidence="1">KD-1</strain>
    </source>
</reference>
<accession>A0AAT9GUX5</accession>
<evidence type="ECO:0000313" key="1">
    <source>
        <dbReference type="EMBL" id="BFH74733.1"/>
    </source>
</evidence>
<dbReference type="RefSeq" id="WP_369610211.1">
    <property type="nucleotide sequence ID" value="NZ_AP031322.1"/>
</dbReference>
<dbReference type="EMBL" id="AP031322">
    <property type="protein sequence ID" value="BFH74733.1"/>
    <property type="molecule type" value="Genomic_DNA"/>
</dbReference>
<name>A0AAT9GUX5_9CREN</name>
<dbReference type="GeneID" id="92355629"/>
<dbReference type="AlphaFoldDB" id="A0AAT9GUX5"/>
<proteinExistence type="predicted"/>
<gene>
    <name evidence="1" type="ORF">SJAV_26770</name>
</gene>
<sequence>MEPLPVLIDLEAVIQRIKSARQEGIELSVLIPVKREEKTVLIDIFDFLKEGKRYYEEVLRVSK</sequence>
<protein>
    <submittedName>
        <fullName evidence="1">Uncharacterized protein</fullName>
    </submittedName>
</protein>
<dbReference type="KEGG" id="sjv:SJAV_26770"/>
<organism evidence="1">
    <name type="scientific">Sulfurisphaera javensis</name>
    <dbReference type="NCBI Taxonomy" id="2049879"/>
    <lineage>
        <taxon>Archaea</taxon>
        <taxon>Thermoproteota</taxon>
        <taxon>Thermoprotei</taxon>
        <taxon>Sulfolobales</taxon>
        <taxon>Sulfolobaceae</taxon>
        <taxon>Sulfurisphaera</taxon>
    </lineage>
</organism>